<reference evidence="3 4" key="1">
    <citation type="submission" date="2024-01" db="EMBL/GenBank/DDBJ databases">
        <title>The genomes of 5 underutilized Papilionoideae crops provide insights into root nodulation and disease resistanc.</title>
        <authorList>
            <person name="Jiang F."/>
        </authorList>
    </citation>
    <scope>NUCLEOTIDE SEQUENCE [LARGE SCALE GENOMIC DNA]</scope>
    <source>
        <strain evidence="3">LVBAO_FW01</strain>
        <tissue evidence="3">Leaves</tissue>
    </source>
</reference>
<dbReference type="EMBL" id="JAYMYQ010000004">
    <property type="protein sequence ID" value="KAK7337338.1"/>
    <property type="molecule type" value="Genomic_DNA"/>
</dbReference>
<dbReference type="GO" id="GO:0008289">
    <property type="term" value="F:lipid binding"/>
    <property type="evidence" value="ECO:0007669"/>
    <property type="project" value="InterPro"/>
</dbReference>
<name>A0AAN9QN51_CANGL</name>
<feature type="region of interest" description="Disordered" evidence="1">
    <location>
        <begin position="1059"/>
        <end position="1083"/>
    </location>
</feature>
<feature type="compositionally biased region" description="Polar residues" evidence="1">
    <location>
        <begin position="1070"/>
        <end position="1081"/>
    </location>
</feature>
<gene>
    <name evidence="3" type="ORF">VNO77_17905</name>
</gene>
<evidence type="ECO:0000256" key="1">
    <source>
        <dbReference type="SAM" id="MobiDB-lite"/>
    </source>
</evidence>
<evidence type="ECO:0000259" key="2">
    <source>
        <dbReference type="Pfam" id="PF01852"/>
    </source>
</evidence>
<feature type="compositionally biased region" description="Polar residues" evidence="1">
    <location>
        <begin position="563"/>
        <end position="579"/>
    </location>
</feature>
<feature type="domain" description="START" evidence="2">
    <location>
        <begin position="810"/>
        <end position="984"/>
    </location>
</feature>
<dbReference type="Proteomes" id="UP001367508">
    <property type="component" value="Unassembled WGS sequence"/>
</dbReference>
<dbReference type="Gene3D" id="3.30.530.20">
    <property type="match status" value="2"/>
</dbReference>
<dbReference type="InterPro" id="IPR002913">
    <property type="entry name" value="START_lipid-bd_dom"/>
</dbReference>
<dbReference type="InterPro" id="IPR023393">
    <property type="entry name" value="START-like_dom_sf"/>
</dbReference>
<dbReference type="PANTHER" id="PTHR34560">
    <property type="entry name" value="POLYKETIDE CYCLASE/DEHYDRASE/LIPID TRANSPORT SUPERFAMILY PROTEIN"/>
    <property type="match status" value="1"/>
</dbReference>
<accession>A0AAN9QN51</accession>
<sequence>MLIRDSGCSRIRCPDSVNEWLRNFNMSEFIGARLARYKRMAEKGNIVQYRERLDNTLASPDLTNDQILKTLVKSQLQCSSKVETQGTGYEEKVIETKTAELCNFLDMLRSASVVNSGGSSTPHTDWKLKQDNEEFRVMYRKGPEGTPFHTLLVEGYVDGPLDLCLCLSWETPLYKKWWPQFTIPSFKVIEADRLQKVQIGEQISLVRMKLPWPLSTREAIVHYYLFEYFQDDLVVVLLKTVPESKSIDGFNNEAIPEAKDVVRIDLVGGYVMQKVSSERSYFRIIANLDVKLDLVPPVLINFISRQLIGSAFRLYQKAVASMMGHDKDKEFSKALGDSLYVRIREVLFSISESNSINEEELKQDETVTTTEAIQIEQDEAKDESDSSNQCANISNGEILDAGSEGIVEADCEEIVQIDEDVNKLLDVPIEEGDSWRKVKGKRNGEIVDADDVEVVQIEKNVNKVHDIQIKEDDSRSVMNSKMNVYIRPEVKKALETLDRVIPMVQEYGFRSLRSTSNLANEESHCTEKGGTIDSNSAKLDPVCLKNEVNARVSSIDTVEETSQEPGTIQNFRHTGTNPNLKEANYNKVVPASPEQNLSKSIEAGDSYSLKNGTTLDHTICDNKHLNSDVVQDISSDDLKKSSREIKYRYCCFLNQDSDDHDDYGGGCNGDNVEVMNDDSCDDTVVPQRLTTLYDSSHFYALATLASIPSSKSVSHQIKVSLFPRDTEMAKKGNIMLYRERLDKTIASPDLTNALILKTLVKSQFQRSSKLQTQGIAYKEKVVETNTVELCNFLDTLRSASVDNPGVSSTSHADWKLKQDNEEFRVMYCEGSEGTPFHTFLVEGYVDGPLDLCLCLSWETPLYKKWWPQFTIPSFKVIEADRLQKVQIGEQISLVRMKLPWPLSTREAIVHYYLFEYFQDDLVVVPESKSIDGFNNEAIPEAKDVVRIDLVGGYVMQKVSSKRSYFRLIANLDIKLDLVPPPLINFISRQIFGSAFRLYQKAVASMMGHDKDKELSKTLGDSLYVKIREVLFSISESNSINEEELKQDKTVTTTEAIQIEQEEPKDESCEDSSNQCANNSNGEILDAGSEEIVEADSEEIVQIDEDVNKVLDVPIEEGDSWSEVKGKWNAEIADADDKEIVQIEKNVNKVHGIPIKEDDSRSVMNNKMNVYIRPDVKKAVETIERVISMVQEYGFHSLWPTSNYANEESHCMEKGGTFDSNSAKFVAGCLKNEDNARVSSINLVEETSQESGRIQNFRHTGRNPNLKEVNYNKVVPASSEHNLSKPIEAADSYSLKHGTTSVHTICDNKNLNSDIAHDVSTDDLKKSSREIKYRNCCFSVLDKKRKV</sequence>
<proteinExistence type="predicted"/>
<keyword evidence="4" id="KW-1185">Reference proteome</keyword>
<dbReference type="PANTHER" id="PTHR34560:SF1">
    <property type="entry name" value="START DOMAIN-CONTAINING PROTEIN"/>
    <property type="match status" value="1"/>
</dbReference>
<dbReference type="Pfam" id="PF01852">
    <property type="entry name" value="START"/>
    <property type="match status" value="2"/>
</dbReference>
<dbReference type="SUPFAM" id="SSF55961">
    <property type="entry name" value="Bet v1-like"/>
    <property type="match status" value="2"/>
</dbReference>
<feature type="compositionally biased region" description="Acidic residues" evidence="1">
    <location>
        <begin position="1059"/>
        <end position="1069"/>
    </location>
</feature>
<comment type="caution">
    <text evidence="3">The sequence shown here is derived from an EMBL/GenBank/DDBJ whole genome shotgun (WGS) entry which is preliminary data.</text>
</comment>
<organism evidence="3 4">
    <name type="scientific">Canavalia gladiata</name>
    <name type="common">Sword bean</name>
    <name type="synonym">Dolichos gladiatus</name>
    <dbReference type="NCBI Taxonomy" id="3824"/>
    <lineage>
        <taxon>Eukaryota</taxon>
        <taxon>Viridiplantae</taxon>
        <taxon>Streptophyta</taxon>
        <taxon>Embryophyta</taxon>
        <taxon>Tracheophyta</taxon>
        <taxon>Spermatophyta</taxon>
        <taxon>Magnoliopsida</taxon>
        <taxon>eudicotyledons</taxon>
        <taxon>Gunneridae</taxon>
        <taxon>Pentapetalae</taxon>
        <taxon>rosids</taxon>
        <taxon>fabids</taxon>
        <taxon>Fabales</taxon>
        <taxon>Fabaceae</taxon>
        <taxon>Papilionoideae</taxon>
        <taxon>50 kb inversion clade</taxon>
        <taxon>NPAAA clade</taxon>
        <taxon>indigoferoid/millettioid clade</taxon>
        <taxon>Phaseoleae</taxon>
        <taxon>Canavalia</taxon>
    </lineage>
</organism>
<evidence type="ECO:0000313" key="3">
    <source>
        <dbReference type="EMBL" id="KAK7337338.1"/>
    </source>
</evidence>
<evidence type="ECO:0000313" key="4">
    <source>
        <dbReference type="Proteomes" id="UP001367508"/>
    </source>
</evidence>
<feature type="region of interest" description="Disordered" evidence="1">
    <location>
        <begin position="561"/>
        <end position="582"/>
    </location>
</feature>
<feature type="domain" description="START" evidence="2">
    <location>
        <begin position="124"/>
        <end position="308"/>
    </location>
</feature>
<protein>
    <recommendedName>
        <fullName evidence="2">START domain-containing protein</fullName>
    </recommendedName>
</protein>